<dbReference type="GO" id="GO:0031965">
    <property type="term" value="C:nuclear membrane"/>
    <property type="evidence" value="ECO:0007669"/>
    <property type="project" value="UniProtKB-SubCell"/>
</dbReference>
<dbReference type="GO" id="GO:0043541">
    <property type="term" value="C:UDP-N-acetylglucosamine transferase complex"/>
    <property type="evidence" value="ECO:0007669"/>
    <property type="project" value="TreeGrafter"/>
</dbReference>
<evidence type="ECO:0000313" key="12">
    <source>
        <dbReference type="EMBL" id="ORZ34876.1"/>
    </source>
</evidence>
<proteinExistence type="inferred from homology"/>
<evidence type="ECO:0000256" key="10">
    <source>
        <dbReference type="ARBA" id="ARBA00032062"/>
    </source>
</evidence>
<keyword evidence="13" id="KW-1185">Reference proteome</keyword>
<evidence type="ECO:0000313" key="13">
    <source>
        <dbReference type="Proteomes" id="UP000193411"/>
    </source>
</evidence>
<name>A0A1Y2HJY3_9FUNG</name>
<evidence type="ECO:0000256" key="6">
    <source>
        <dbReference type="ARBA" id="ARBA00022692"/>
    </source>
</evidence>
<dbReference type="Gene3D" id="3.40.50.2000">
    <property type="entry name" value="Glycogen Phosphorylase B"/>
    <property type="match status" value="1"/>
</dbReference>
<reference evidence="12 13" key="1">
    <citation type="submission" date="2016-07" db="EMBL/GenBank/DDBJ databases">
        <title>Pervasive Adenine N6-methylation of Active Genes in Fungi.</title>
        <authorList>
            <consortium name="DOE Joint Genome Institute"/>
            <person name="Mondo S.J."/>
            <person name="Dannebaum R.O."/>
            <person name="Kuo R.C."/>
            <person name="Labutti K."/>
            <person name="Haridas S."/>
            <person name="Kuo A."/>
            <person name="Salamov A."/>
            <person name="Ahrendt S.R."/>
            <person name="Lipzen A."/>
            <person name="Sullivan W."/>
            <person name="Andreopoulos W.B."/>
            <person name="Clum A."/>
            <person name="Lindquist E."/>
            <person name="Daum C."/>
            <person name="Ramamoorthy G.K."/>
            <person name="Gryganskyi A."/>
            <person name="Culley D."/>
            <person name="Magnuson J.K."/>
            <person name="James T.Y."/>
            <person name="O'Malley M.A."/>
            <person name="Stajich J.E."/>
            <person name="Spatafora J.W."/>
            <person name="Visel A."/>
            <person name="Grigoriev I.V."/>
        </authorList>
    </citation>
    <scope>NUCLEOTIDE SEQUENCE [LARGE SCALE GENOMIC DNA]</scope>
    <source>
        <strain evidence="12 13">PL171</strain>
    </source>
</reference>
<keyword evidence="6" id="KW-0812">Transmembrane</keyword>
<dbReference type="InterPro" id="IPR013969">
    <property type="entry name" value="Oligosacch_biosynth_Alg14"/>
</dbReference>
<sequence>MLIVLGSGGHTMEMLQLLSTLGPQSPYPRSYVVARGDPASLAKITQFELERADQDHYRVHAIPRARQVGQAYWSAVWSSARAGLSALWIVFSDAPLLLLCNGPGTCLPLCLSVALFKVLGLLHTRQLYVESVARVQTLSLTGKIYYHLRLGDMVVQWPSLAKRYPRVKYNGLLV</sequence>
<evidence type="ECO:0000256" key="11">
    <source>
        <dbReference type="RuleBase" id="RU362127"/>
    </source>
</evidence>
<comment type="subcellular location">
    <subcellularLocation>
        <location evidence="1 11">Endoplasmic reticulum membrane</location>
        <topology evidence="1 11">Single-pass membrane protein</topology>
    </subcellularLocation>
    <subcellularLocation>
        <location evidence="2">Nucleus membrane</location>
        <topology evidence="2">Single-pass membrane protein</topology>
    </subcellularLocation>
</comment>
<evidence type="ECO:0000256" key="3">
    <source>
        <dbReference type="ARBA" id="ARBA00009731"/>
    </source>
</evidence>
<dbReference type="Pfam" id="PF08660">
    <property type="entry name" value="Alg14"/>
    <property type="match status" value="1"/>
</dbReference>
<evidence type="ECO:0000256" key="4">
    <source>
        <dbReference type="ARBA" id="ARBA00011335"/>
    </source>
</evidence>
<dbReference type="STRING" id="765915.A0A1Y2HJY3"/>
<evidence type="ECO:0000256" key="1">
    <source>
        <dbReference type="ARBA" id="ARBA00004389"/>
    </source>
</evidence>
<protein>
    <recommendedName>
        <fullName evidence="5 11">UDP-N-acetylglucosamine transferase subunit ALG14</fullName>
    </recommendedName>
    <alternativeName>
        <fullName evidence="10 11">Asparagine-linked glycosylation protein 14</fullName>
    </alternativeName>
</protein>
<dbReference type="GO" id="GO:0004577">
    <property type="term" value="F:N-acetylglucosaminyldiphosphodolichol N-acetylglucosaminyltransferase activity"/>
    <property type="evidence" value="ECO:0007669"/>
    <property type="project" value="TreeGrafter"/>
</dbReference>
<dbReference type="PANTHER" id="PTHR12154:SF4">
    <property type="entry name" value="UDP-N-ACETYLGLUCOSAMINE TRANSFERASE SUBUNIT ALG14 HOMOLOG"/>
    <property type="match status" value="1"/>
</dbReference>
<comment type="function">
    <text evidence="11">Involved in protein N-glycosylation. Essential for the second step of the dolichol-linked oligosaccharide pathway. Anchors the catalytic subunit ALG13 to the ER.</text>
</comment>
<comment type="caution">
    <text evidence="12">The sequence shown here is derived from an EMBL/GenBank/DDBJ whole genome shotgun (WGS) entry which is preliminary data.</text>
</comment>
<dbReference type="OrthoDB" id="17098at2759"/>
<keyword evidence="9" id="KW-0472">Membrane</keyword>
<dbReference type="Proteomes" id="UP000193411">
    <property type="component" value="Unassembled WGS sequence"/>
</dbReference>
<dbReference type="PANTHER" id="PTHR12154">
    <property type="entry name" value="GLYCOSYL TRANSFERASE-RELATED"/>
    <property type="match status" value="1"/>
</dbReference>
<comment type="subunit">
    <text evidence="4 11">Heterodimer with ALG13 to form a functional enzyme.</text>
</comment>
<evidence type="ECO:0000256" key="7">
    <source>
        <dbReference type="ARBA" id="ARBA00022824"/>
    </source>
</evidence>
<organism evidence="12 13">
    <name type="scientific">Catenaria anguillulae PL171</name>
    <dbReference type="NCBI Taxonomy" id="765915"/>
    <lineage>
        <taxon>Eukaryota</taxon>
        <taxon>Fungi</taxon>
        <taxon>Fungi incertae sedis</taxon>
        <taxon>Blastocladiomycota</taxon>
        <taxon>Blastocladiomycetes</taxon>
        <taxon>Blastocladiales</taxon>
        <taxon>Catenariaceae</taxon>
        <taxon>Catenaria</taxon>
    </lineage>
</organism>
<evidence type="ECO:0000256" key="5">
    <source>
        <dbReference type="ARBA" id="ARBA00017467"/>
    </source>
</evidence>
<gene>
    <name evidence="11" type="primary">ALG14</name>
    <name evidence="12" type="ORF">BCR44DRAFT_61994</name>
</gene>
<dbReference type="AlphaFoldDB" id="A0A1Y2HJY3"/>
<evidence type="ECO:0000256" key="2">
    <source>
        <dbReference type="ARBA" id="ARBA00004590"/>
    </source>
</evidence>
<evidence type="ECO:0000256" key="9">
    <source>
        <dbReference type="ARBA" id="ARBA00023136"/>
    </source>
</evidence>
<comment type="similarity">
    <text evidence="3 11">Belongs to the ALG14 family.</text>
</comment>
<evidence type="ECO:0000256" key="8">
    <source>
        <dbReference type="ARBA" id="ARBA00022989"/>
    </source>
</evidence>
<accession>A0A1Y2HJY3</accession>
<keyword evidence="8" id="KW-1133">Transmembrane helix</keyword>
<dbReference type="GO" id="GO:0006488">
    <property type="term" value="P:dolichol-linked oligosaccharide biosynthetic process"/>
    <property type="evidence" value="ECO:0007669"/>
    <property type="project" value="InterPro"/>
</dbReference>
<dbReference type="EMBL" id="MCFL01000025">
    <property type="protein sequence ID" value="ORZ34876.1"/>
    <property type="molecule type" value="Genomic_DNA"/>
</dbReference>
<keyword evidence="7 11" id="KW-0256">Endoplasmic reticulum</keyword>